<dbReference type="PROSITE" id="PS51257">
    <property type="entry name" value="PROKAR_LIPOPROTEIN"/>
    <property type="match status" value="1"/>
</dbReference>
<dbReference type="KEGG" id="bon:A361_11670"/>
<dbReference type="eggNOG" id="COG2720">
    <property type="taxonomic scope" value="Bacteria"/>
</dbReference>
<dbReference type="Pfam" id="PF04294">
    <property type="entry name" value="VanW"/>
    <property type="match status" value="1"/>
</dbReference>
<evidence type="ECO:0008006" key="4">
    <source>
        <dbReference type="Google" id="ProtNLM"/>
    </source>
</evidence>
<organism evidence="2 3">
    <name type="scientific">Cytobacillus oceanisediminis 2691</name>
    <dbReference type="NCBI Taxonomy" id="1196031"/>
    <lineage>
        <taxon>Bacteria</taxon>
        <taxon>Bacillati</taxon>
        <taxon>Bacillota</taxon>
        <taxon>Bacilli</taxon>
        <taxon>Bacillales</taxon>
        <taxon>Bacillaceae</taxon>
        <taxon>Cytobacillus</taxon>
    </lineage>
</organism>
<dbReference type="InterPro" id="IPR007391">
    <property type="entry name" value="Vancomycin_resist_VanW"/>
</dbReference>
<dbReference type="PANTHER" id="PTHR35788:SF1">
    <property type="entry name" value="EXPORTED PROTEIN"/>
    <property type="match status" value="1"/>
</dbReference>
<protein>
    <recommendedName>
        <fullName evidence="4">VanW family protein</fullName>
    </recommendedName>
</protein>
<evidence type="ECO:0000313" key="3">
    <source>
        <dbReference type="Proteomes" id="UP000077856"/>
    </source>
</evidence>
<gene>
    <name evidence="2" type="ORF">A361_11670</name>
</gene>
<evidence type="ECO:0000313" key="2">
    <source>
        <dbReference type="EMBL" id="AND39770.1"/>
    </source>
</evidence>
<dbReference type="RefSeq" id="WP_019382457.1">
    <property type="nucleotide sequence ID" value="NZ_CP015506.1"/>
</dbReference>
<name>A0A160MAI2_9BACI</name>
<feature type="compositionally biased region" description="Basic and acidic residues" evidence="1">
    <location>
        <begin position="31"/>
        <end position="65"/>
    </location>
</feature>
<proteinExistence type="predicted"/>
<dbReference type="PANTHER" id="PTHR35788">
    <property type="entry name" value="EXPORTED PROTEIN-RELATED"/>
    <property type="match status" value="1"/>
</dbReference>
<sequence>MSKRKWGISLLLIVCFIGLAGCSGKVAGDNELEKKTAEKAKEDEEKSKEEAKAEEQAKEEEKKEEVKPVVVNVIDPNTKAVLKTFSPAEMGFGGEDEKYKAELAQWAKEIARGTDAKQGYDQRMTLDKLGPDGKIIKGQPEIILEESELVQRIIDSSVSGGDVELPLYVSESGYDPADVPYLGEVVVASYTTRFNSGVAGRTKNIELSAEAINNIILGVGDHFSFNTTVGPSDEAHGYQPAEEAINGKLVMGIGGGICQTSSTLFNAVDKVGVSYVEKHHHSVTVGYVPKGRDATVSYGGKDFRFENTTGIPLLVKANFGNGVLTIEIRTAKKYEGLLKKAV</sequence>
<evidence type="ECO:0000256" key="1">
    <source>
        <dbReference type="SAM" id="MobiDB-lite"/>
    </source>
</evidence>
<accession>A0A160MAI2</accession>
<dbReference type="EMBL" id="CP015506">
    <property type="protein sequence ID" value="AND39770.1"/>
    <property type="molecule type" value="Genomic_DNA"/>
</dbReference>
<reference evidence="2 3" key="1">
    <citation type="submission" date="2016-04" db="EMBL/GenBank/DDBJ databases">
        <title>Complete genome sequence of Bacillus oceanisediminis strain 2691.</title>
        <authorList>
            <person name="Jeong H."/>
            <person name="Kim H.J."/>
            <person name="Lee D.-W."/>
        </authorList>
    </citation>
    <scope>NUCLEOTIDE SEQUENCE [LARGE SCALE GENOMIC DNA]</scope>
    <source>
        <strain evidence="2 3">2691</strain>
    </source>
</reference>
<dbReference type="Proteomes" id="UP000077856">
    <property type="component" value="Chromosome"/>
</dbReference>
<dbReference type="AlphaFoldDB" id="A0A160MAI2"/>
<dbReference type="InterPro" id="IPR052913">
    <property type="entry name" value="Glycopeptide_resist_protein"/>
</dbReference>
<feature type="region of interest" description="Disordered" evidence="1">
    <location>
        <begin position="30"/>
        <end position="65"/>
    </location>
</feature>